<evidence type="ECO:0000313" key="2">
    <source>
        <dbReference type="Proteomes" id="UP000789901"/>
    </source>
</evidence>
<dbReference type="EMBL" id="CAJVQB010021295">
    <property type="protein sequence ID" value="CAG8796697.1"/>
    <property type="molecule type" value="Genomic_DNA"/>
</dbReference>
<keyword evidence="2" id="KW-1185">Reference proteome</keyword>
<gene>
    <name evidence="1" type="ORF">GMARGA_LOCUS22248</name>
</gene>
<evidence type="ECO:0000313" key="1">
    <source>
        <dbReference type="EMBL" id="CAG8796697.1"/>
    </source>
</evidence>
<organism evidence="1 2">
    <name type="scientific">Gigaspora margarita</name>
    <dbReference type="NCBI Taxonomy" id="4874"/>
    <lineage>
        <taxon>Eukaryota</taxon>
        <taxon>Fungi</taxon>
        <taxon>Fungi incertae sedis</taxon>
        <taxon>Mucoromycota</taxon>
        <taxon>Glomeromycotina</taxon>
        <taxon>Glomeromycetes</taxon>
        <taxon>Diversisporales</taxon>
        <taxon>Gigasporaceae</taxon>
        <taxon>Gigaspora</taxon>
    </lineage>
</organism>
<accession>A0ABN7VSE5</accession>
<protein>
    <submittedName>
        <fullName evidence="1">43410_t:CDS:1</fullName>
    </submittedName>
</protein>
<sequence length="40" mass="4923">MHEIYDELEYDEYEYCDDKTPIITLKTLYKAKVYLDSKKN</sequence>
<feature type="non-terminal residue" evidence="1">
    <location>
        <position position="40"/>
    </location>
</feature>
<proteinExistence type="predicted"/>
<dbReference type="Proteomes" id="UP000789901">
    <property type="component" value="Unassembled WGS sequence"/>
</dbReference>
<reference evidence="1 2" key="1">
    <citation type="submission" date="2021-06" db="EMBL/GenBank/DDBJ databases">
        <authorList>
            <person name="Kallberg Y."/>
            <person name="Tangrot J."/>
            <person name="Rosling A."/>
        </authorList>
    </citation>
    <scope>NUCLEOTIDE SEQUENCE [LARGE SCALE GENOMIC DNA]</scope>
    <source>
        <strain evidence="1 2">120-4 pot B 10/14</strain>
    </source>
</reference>
<name>A0ABN7VSE5_GIGMA</name>
<feature type="non-terminal residue" evidence="1">
    <location>
        <position position="1"/>
    </location>
</feature>
<comment type="caution">
    <text evidence="1">The sequence shown here is derived from an EMBL/GenBank/DDBJ whole genome shotgun (WGS) entry which is preliminary data.</text>
</comment>